<dbReference type="Proteomes" id="UP000321057">
    <property type="component" value="Unassembled WGS sequence"/>
</dbReference>
<dbReference type="Pfam" id="PF12320">
    <property type="entry name" value="SbcD_C"/>
    <property type="match status" value="1"/>
</dbReference>
<reference evidence="14 15" key="1">
    <citation type="submission" date="2018-06" db="EMBL/GenBank/DDBJ databases">
        <authorList>
            <consortium name="Pathogen Informatics"/>
            <person name="Doyle S."/>
        </authorList>
    </citation>
    <scope>NUCLEOTIDE SEQUENCE [LARGE SCALE GENOMIC DNA]</scope>
    <source>
        <strain evidence="14 15">NCTC12195</strain>
    </source>
</reference>
<evidence type="ECO:0000256" key="5">
    <source>
        <dbReference type="ARBA" id="ARBA00022722"/>
    </source>
</evidence>
<evidence type="ECO:0000256" key="6">
    <source>
        <dbReference type="ARBA" id="ARBA00022759"/>
    </source>
</evidence>
<evidence type="ECO:0000256" key="4">
    <source>
        <dbReference type="ARBA" id="ARBA00022705"/>
    </source>
</evidence>
<gene>
    <name evidence="14" type="primary">sbcD_1</name>
    <name evidence="10 13" type="synonym">sbcD</name>
    <name evidence="14" type="ORF">NCTC12195_02359</name>
    <name evidence="13" type="ORF">SGA02_08620</name>
</gene>
<sequence>MKIIHTADWHLGRIINGKSLLEDQAYILEQFIDEMEQQQPDVIVIAGDLYDTSYPNKEAILLLEHTIRRLNLDMGIAVIMISGNHDSKERLHYGSTWFEKSNLFIRTSLDDINKPITIANVDFYTLPFATVNEVQQFFDEDSLETHQQCLAKSLSYINQSLNKEKLNILIGHLTVQGGLRSESERPLTIGTVESVEADSFKQFDRVLLGHLHHPFSIESDYISYSGSLLQYSFSEVNQPKGYKCLEIIDGAIVKEQFIKMQPLRKLEVVSGDYEDAIQERLNVNNKDNYLHFKLKHMSHVNDPMMHLKQVYPNTLALTNETFDFNTPLYERNEEIQKLNDEEIISRFYEYITDEGLTETQNTKLEAVLNDMLEGGSTK</sequence>
<protein>
    <recommendedName>
        <fullName evidence="3 10">Nuclease SbcCD subunit D</fullName>
    </recommendedName>
</protein>
<reference evidence="13 16" key="2">
    <citation type="submission" date="2019-07" db="EMBL/GenBank/DDBJ databases">
        <title>Whole genome shotgun sequence of Staphylococcus gallinarum NBRC 109767.</title>
        <authorList>
            <person name="Hosoyama A."/>
            <person name="Uohara A."/>
            <person name="Ohji S."/>
            <person name="Ichikawa N."/>
        </authorList>
    </citation>
    <scope>NUCLEOTIDE SEQUENCE [LARGE SCALE GENOMIC DNA]</scope>
    <source>
        <strain evidence="13 16">NBRC 109767</strain>
    </source>
</reference>
<dbReference type="STRING" id="1293.SH09_06295"/>
<dbReference type="GO" id="GO:0006260">
    <property type="term" value="P:DNA replication"/>
    <property type="evidence" value="ECO:0007669"/>
    <property type="project" value="UniProtKB-KW"/>
</dbReference>
<dbReference type="InterPro" id="IPR041796">
    <property type="entry name" value="Mre11_N"/>
</dbReference>
<evidence type="ECO:0000259" key="11">
    <source>
        <dbReference type="Pfam" id="PF00149"/>
    </source>
</evidence>
<dbReference type="AlphaFoldDB" id="A0A0D0RPS4"/>
<evidence type="ECO:0000313" key="15">
    <source>
        <dbReference type="Proteomes" id="UP000255277"/>
    </source>
</evidence>
<keyword evidence="7 10" id="KW-0378">Hydrolase</keyword>
<dbReference type="PANTHER" id="PTHR30337">
    <property type="entry name" value="COMPONENT OF ATP-DEPENDENT DSDNA EXONUCLEASE"/>
    <property type="match status" value="1"/>
</dbReference>
<accession>A0A0D0RPS4</accession>
<dbReference type="GO" id="GO:0004519">
    <property type="term" value="F:endonuclease activity"/>
    <property type="evidence" value="ECO:0007669"/>
    <property type="project" value="UniProtKB-KW"/>
</dbReference>
<evidence type="ECO:0000256" key="10">
    <source>
        <dbReference type="RuleBase" id="RU363069"/>
    </source>
</evidence>
<dbReference type="SUPFAM" id="SSF56300">
    <property type="entry name" value="Metallo-dependent phosphatases"/>
    <property type="match status" value="1"/>
</dbReference>
<evidence type="ECO:0000256" key="2">
    <source>
        <dbReference type="ARBA" id="ARBA00011322"/>
    </source>
</evidence>
<dbReference type="PANTHER" id="PTHR30337:SF0">
    <property type="entry name" value="NUCLEASE SBCCD SUBUNIT D"/>
    <property type="match status" value="1"/>
</dbReference>
<dbReference type="EMBL" id="UHDK01000001">
    <property type="protein sequence ID" value="SUM32910.1"/>
    <property type="molecule type" value="Genomic_DNA"/>
</dbReference>
<dbReference type="NCBIfam" id="NF041753">
    <property type="entry name" value="sbcd_Staph"/>
    <property type="match status" value="1"/>
</dbReference>
<dbReference type="Proteomes" id="UP000255277">
    <property type="component" value="Unassembled WGS sequence"/>
</dbReference>
<dbReference type="InterPro" id="IPR050535">
    <property type="entry name" value="DNA_Repair-Maintenance_Comp"/>
</dbReference>
<feature type="domain" description="Nuclease SbcCD subunit D C-terminal" evidence="12">
    <location>
        <begin position="262"/>
        <end position="349"/>
    </location>
</feature>
<dbReference type="NCBIfam" id="TIGR00619">
    <property type="entry name" value="sbcd"/>
    <property type="match status" value="1"/>
</dbReference>
<evidence type="ECO:0000256" key="9">
    <source>
        <dbReference type="ARBA" id="ARBA00023172"/>
    </source>
</evidence>
<keyword evidence="16" id="KW-1185">Reference proteome</keyword>
<comment type="similarity">
    <text evidence="1 10">Belongs to the SbcD family.</text>
</comment>
<dbReference type="InterPro" id="IPR004593">
    <property type="entry name" value="SbcD"/>
</dbReference>
<keyword evidence="5 10" id="KW-0540">Nuclease</keyword>
<evidence type="ECO:0000256" key="8">
    <source>
        <dbReference type="ARBA" id="ARBA00022839"/>
    </source>
</evidence>
<dbReference type="InterPro" id="IPR053381">
    <property type="entry name" value="SbcCD_nuclease"/>
</dbReference>
<comment type="function">
    <text evidence="10">SbcCD cleaves DNA hairpin structures. These structures can inhibit DNA replication and are intermediates in certain DNA recombination reactions. The complex acts as a 3'-&gt;5' double strand exonuclease that can open hairpins. It also has a 5' single-strand endonuclease activity.</text>
</comment>
<keyword evidence="6 10" id="KW-0255">Endonuclease</keyword>
<dbReference type="InterPro" id="IPR004843">
    <property type="entry name" value="Calcineurin-like_PHP"/>
</dbReference>
<dbReference type="EMBL" id="BKAX01000003">
    <property type="protein sequence ID" value="GEQ05034.1"/>
    <property type="molecule type" value="Genomic_DNA"/>
</dbReference>
<dbReference type="OrthoDB" id="9773856at2"/>
<comment type="subunit">
    <text evidence="2 10">Heterodimer of SbcC and SbcD.</text>
</comment>
<evidence type="ECO:0000313" key="14">
    <source>
        <dbReference type="EMBL" id="SUM32910.1"/>
    </source>
</evidence>
<dbReference type="Pfam" id="PF00149">
    <property type="entry name" value="Metallophos"/>
    <property type="match status" value="1"/>
</dbReference>
<evidence type="ECO:0000313" key="13">
    <source>
        <dbReference type="EMBL" id="GEQ05034.1"/>
    </source>
</evidence>
<dbReference type="InterPro" id="IPR029052">
    <property type="entry name" value="Metallo-depent_PP-like"/>
</dbReference>
<dbReference type="InterPro" id="IPR026843">
    <property type="entry name" value="SbcD_C"/>
</dbReference>
<keyword evidence="9 10" id="KW-0233">DNA recombination</keyword>
<name>A0A0D0RPS4_STAGA</name>
<dbReference type="GO" id="GO:0008408">
    <property type="term" value="F:3'-5' exonuclease activity"/>
    <property type="evidence" value="ECO:0007669"/>
    <property type="project" value="InterPro"/>
</dbReference>
<evidence type="ECO:0000256" key="3">
    <source>
        <dbReference type="ARBA" id="ARBA00013365"/>
    </source>
</evidence>
<evidence type="ECO:0000259" key="12">
    <source>
        <dbReference type="Pfam" id="PF12320"/>
    </source>
</evidence>
<keyword evidence="4 10" id="KW-0235">DNA replication</keyword>
<proteinExistence type="inferred from homology"/>
<organism evidence="14 15">
    <name type="scientific">Staphylococcus gallinarum</name>
    <dbReference type="NCBI Taxonomy" id="1293"/>
    <lineage>
        <taxon>Bacteria</taxon>
        <taxon>Bacillati</taxon>
        <taxon>Bacillota</taxon>
        <taxon>Bacilli</taxon>
        <taxon>Bacillales</taxon>
        <taxon>Staphylococcaceae</taxon>
        <taxon>Staphylococcus</taxon>
    </lineage>
</organism>
<feature type="domain" description="Calcineurin-like phosphoesterase" evidence="11">
    <location>
        <begin position="1"/>
        <end position="214"/>
    </location>
</feature>
<dbReference type="GO" id="GO:0006310">
    <property type="term" value="P:DNA recombination"/>
    <property type="evidence" value="ECO:0007669"/>
    <property type="project" value="UniProtKB-KW"/>
</dbReference>
<evidence type="ECO:0000256" key="1">
    <source>
        <dbReference type="ARBA" id="ARBA00010555"/>
    </source>
</evidence>
<dbReference type="Gene3D" id="3.60.21.10">
    <property type="match status" value="1"/>
</dbReference>
<dbReference type="RefSeq" id="WP_042738775.1">
    <property type="nucleotide sequence ID" value="NZ_BKAX01000003.1"/>
</dbReference>
<evidence type="ECO:0000313" key="16">
    <source>
        <dbReference type="Proteomes" id="UP000321057"/>
    </source>
</evidence>
<dbReference type="CDD" id="cd00840">
    <property type="entry name" value="MPP_Mre11_N"/>
    <property type="match status" value="1"/>
</dbReference>
<evidence type="ECO:0000256" key="7">
    <source>
        <dbReference type="ARBA" id="ARBA00022801"/>
    </source>
</evidence>
<keyword evidence="8 10" id="KW-0269">Exonuclease</keyword>